<dbReference type="EMBL" id="LNQL01000003">
    <property type="protein sequence ID" value="KSU48930.1"/>
    <property type="molecule type" value="Genomic_DNA"/>
</dbReference>
<comment type="caution">
    <text evidence="7">The sequence shown here is derived from an EMBL/GenBank/DDBJ whole genome shotgun (WGS) entry which is preliminary data.</text>
</comment>
<organism evidence="7 10">
    <name type="scientific">Exiguobacterium indicum</name>
    <dbReference type="NCBI Taxonomy" id="296995"/>
    <lineage>
        <taxon>Bacteria</taxon>
        <taxon>Bacillati</taxon>
        <taxon>Bacillota</taxon>
        <taxon>Bacilli</taxon>
        <taxon>Bacillales</taxon>
        <taxon>Bacillales Family XII. Incertae Sedis</taxon>
        <taxon>Exiguobacterium</taxon>
    </lineage>
</organism>
<evidence type="ECO:0000256" key="4">
    <source>
        <dbReference type="ARBA" id="ARBA00022989"/>
    </source>
</evidence>
<evidence type="ECO:0000313" key="10">
    <source>
        <dbReference type="Proteomes" id="UP000053797"/>
    </source>
</evidence>
<dbReference type="PANTHER" id="PTHR34478">
    <property type="entry name" value="PROTEIN LEMA"/>
    <property type="match status" value="1"/>
</dbReference>
<keyword evidence="4 6" id="KW-1133">Transmembrane helix</keyword>
<keyword evidence="12" id="KW-1185">Reference proteome</keyword>
<dbReference type="InterPro" id="IPR023353">
    <property type="entry name" value="LemA-like_dom_sf"/>
</dbReference>
<evidence type="ECO:0000313" key="7">
    <source>
        <dbReference type="EMBL" id="KSU48930.1"/>
    </source>
</evidence>
<sequence length="197" mass="21988">MARRSRSTSKLPIIIGVVIVAVIAFLAIGQYNSLVNVEEDVSNKWSQVDNQIKRRADLIPNLVETVKGVAGQEEKVYGKVAEAQAGLARAASTEQRIEADQQVTSSLRGLIALQTTYPELKSSERFQSLMDTLEGTENRLGIARKDYNDAVTLYNKKRRSFPTTLYASAFGFEKKPYYEISDSDRENPTVDFNSDSK</sequence>
<evidence type="ECO:0000313" key="11">
    <source>
        <dbReference type="Proteomes" id="UP000072605"/>
    </source>
</evidence>
<dbReference type="SUPFAM" id="SSF140478">
    <property type="entry name" value="LemA-like"/>
    <property type="match status" value="1"/>
</dbReference>
<proteinExistence type="inferred from homology"/>
<gene>
    <name evidence="7" type="ORF">AS033_11430</name>
    <name evidence="8" type="ORF">RSA11_15265</name>
    <name evidence="9" type="ORF">SZL87_10945</name>
</gene>
<evidence type="ECO:0000256" key="3">
    <source>
        <dbReference type="ARBA" id="ARBA00022692"/>
    </source>
</evidence>
<dbReference type="Pfam" id="PF04011">
    <property type="entry name" value="LemA"/>
    <property type="match status" value="1"/>
</dbReference>
<comment type="subcellular location">
    <subcellularLocation>
        <location evidence="1">Membrane</location>
        <topology evidence="1">Single-pass membrane protein</topology>
    </subcellularLocation>
</comment>
<dbReference type="AlphaFoldDB" id="A0A0V8GFH0"/>
<keyword evidence="3 6" id="KW-0812">Transmembrane</keyword>
<evidence type="ECO:0000313" key="9">
    <source>
        <dbReference type="EMBL" id="MEI4462943.1"/>
    </source>
</evidence>
<evidence type="ECO:0000256" key="5">
    <source>
        <dbReference type="ARBA" id="ARBA00023136"/>
    </source>
</evidence>
<reference evidence="8 11" key="2">
    <citation type="journal article" date="2016" name="Front. Microbiol.">
        <title>Genomic Resource of Rice Seed Associated Bacteria.</title>
        <authorList>
            <person name="Midha S."/>
            <person name="Bansal K."/>
            <person name="Sharma S."/>
            <person name="Kumar N."/>
            <person name="Patil P.P."/>
            <person name="Chaudhry V."/>
            <person name="Patil P.B."/>
        </authorList>
    </citation>
    <scope>NUCLEOTIDE SEQUENCE [LARGE SCALE GENOMIC DNA]</scope>
    <source>
        <strain evidence="8 11">RSA11</strain>
    </source>
</reference>
<dbReference type="InterPro" id="IPR007156">
    <property type="entry name" value="MamQ_LemA"/>
</dbReference>
<dbReference type="Gene3D" id="1.20.1440.20">
    <property type="entry name" value="LemA-like domain"/>
    <property type="match status" value="1"/>
</dbReference>
<name>A0A0V8GFH0_9BACL</name>
<keyword evidence="5 6" id="KW-0472">Membrane</keyword>
<evidence type="ECO:0000313" key="8">
    <source>
        <dbReference type="EMBL" id="KTR25470.1"/>
    </source>
</evidence>
<dbReference type="PANTHER" id="PTHR34478:SF2">
    <property type="entry name" value="MEMBRANE PROTEIN"/>
    <property type="match status" value="1"/>
</dbReference>
<dbReference type="Proteomes" id="UP001387110">
    <property type="component" value="Unassembled WGS sequence"/>
</dbReference>
<dbReference type="Proteomes" id="UP000072605">
    <property type="component" value="Unassembled WGS sequence"/>
</dbReference>
<dbReference type="RefSeq" id="WP_023467023.1">
    <property type="nucleotide sequence ID" value="NZ_FMYN01000003.1"/>
</dbReference>
<evidence type="ECO:0000313" key="12">
    <source>
        <dbReference type="Proteomes" id="UP001387110"/>
    </source>
</evidence>
<comment type="similarity">
    <text evidence="2">Belongs to the LemA family.</text>
</comment>
<dbReference type="EMBL" id="JBAWKY010000003">
    <property type="protein sequence ID" value="MEI4462943.1"/>
    <property type="molecule type" value="Genomic_DNA"/>
</dbReference>
<evidence type="ECO:0000256" key="6">
    <source>
        <dbReference type="SAM" id="Phobius"/>
    </source>
</evidence>
<evidence type="ECO:0000256" key="1">
    <source>
        <dbReference type="ARBA" id="ARBA00004167"/>
    </source>
</evidence>
<evidence type="ECO:0000256" key="2">
    <source>
        <dbReference type="ARBA" id="ARBA00008854"/>
    </source>
</evidence>
<dbReference type="Proteomes" id="UP000053797">
    <property type="component" value="Unassembled WGS sequence"/>
</dbReference>
<dbReference type="GeneID" id="90837500"/>
<dbReference type="EMBL" id="LDQV01000037">
    <property type="protein sequence ID" value="KTR25470.1"/>
    <property type="molecule type" value="Genomic_DNA"/>
</dbReference>
<protein>
    <submittedName>
        <fullName evidence="7">LemA family protein</fullName>
    </submittedName>
</protein>
<reference evidence="9 12" key="3">
    <citation type="submission" date="2023-12" db="EMBL/GenBank/DDBJ databases">
        <authorList>
            <person name="Easwaran N."/>
            <person name="Lazarus H.P.S."/>
        </authorList>
    </citation>
    <scope>NUCLEOTIDE SEQUENCE [LARGE SCALE GENOMIC DNA]</scope>
    <source>
        <strain evidence="9 12">VIT-2023</strain>
    </source>
</reference>
<feature type="transmembrane region" description="Helical" evidence="6">
    <location>
        <begin position="12"/>
        <end position="31"/>
    </location>
</feature>
<accession>A0A0V8GFH0</accession>
<dbReference type="GO" id="GO:0016020">
    <property type="term" value="C:membrane"/>
    <property type="evidence" value="ECO:0007669"/>
    <property type="project" value="UniProtKB-SubCell"/>
</dbReference>
<dbReference type="OrthoDB" id="9804152at2"/>
<reference evidence="7 10" key="1">
    <citation type="journal article" date="2015" name="Int. J. Syst. Evol. Microbiol.">
        <title>Exiguobacterium enclense sp. nov., isolated from sediment.</title>
        <authorList>
            <person name="Dastager S.G."/>
            <person name="Mawlankar R."/>
            <person name="Sonalkar V.V."/>
            <person name="Thorat M.N."/>
            <person name="Mual P."/>
            <person name="Verma A."/>
            <person name="Krishnamurthi S."/>
            <person name="Tang S.K."/>
            <person name="Li W.J."/>
        </authorList>
    </citation>
    <scope>NUCLEOTIDE SEQUENCE [LARGE SCALE GENOMIC DNA]</scope>
    <source>
        <strain evidence="7 10">NIO-1109</strain>
    </source>
</reference>